<evidence type="ECO:0000256" key="2">
    <source>
        <dbReference type="ARBA" id="ARBA00022649"/>
    </source>
</evidence>
<evidence type="ECO:0000256" key="1">
    <source>
        <dbReference type="ARBA" id="ARBA00007521"/>
    </source>
</evidence>
<keyword evidence="5" id="KW-1185">Reference proteome</keyword>
<dbReference type="Gene3D" id="2.30.30.110">
    <property type="match status" value="1"/>
</dbReference>
<evidence type="ECO:0000313" key="5">
    <source>
        <dbReference type="Proteomes" id="UP000806211"/>
    </source>
</evidence>
<name>A0ABR9R9N6_9FIRM</name>
<dbReference type="RefSeq" id="WP_193536898.1">
    <property type="nucleotide sequence ID" value="NZ_JADCKF010000004.1"/>
</dbReference>
<dbReference type="PANTHER" id="PTHR33988">
    <property type="entry name" value="ENDORIBONUCLEASE MAZF-RELATED"/>
    <property type="match status" value="1"/>
</dbReference>
<proteinExistence type="inferred from homology"/>
<evidence type="ECO:0000256" key="3">
    <source>
        <dbReference type="PIRNR" id="PIRNR033490"/>
    </source>
</evidence>
<dbReference type="InterPro" id="IPR011067">
    <property type="entry name" value="Plasmid_toxin/cell-grow_inhib"/>
</dbReference>
<dbReference type="Proteomes" id="UP000806211">
    <property type="component" value="Unassembled WGS sequence"/>
</dbReference>
<gene>
    <name evidence="4" type="ORF">INF37_05245</name>
</gene>
<protein>
    <recommendedName>
        <fullName evidence="3">mRNA interferase</fullName>
        <ecNumber evidence="3">3.1.-.-</ecNumber>
    </recommendedName>
</protein>
<dbReference type="SUPFAM" id="SSF50118">
    <property type="entry name" value="Cell growth inhibitor/plasmid maintenance toxic component"/>
    <property type="match status" value="1"/>
</dbReference>
<keyword evidence="2" id="KW-1277">Toxin-antitoxin system</keyword>
<keyword evidence="3" id="KW-0255">Endonuclease</keyword>
<comment type="caution">
    <text evidence="4">The sequence shown here is derived from an EMBL/GenBank/DDBJ whole genome shotgun (WGS) entry which is preliminary data.</text>
</comment>
<comment type="similarity">
    <text evidence="1 3">Belongs to the PemK/MazF family.</text>
</comment>
<keyword evidence="3" id="KW-0540">Nuclease</keyword>
<sequence length="114" mass="12875">MKTYYRGDIYYADLRPVVGSEQGGIRPVVILQNNVGNRYSPTVIAAPITSRRKTNLPTHVSINRQVDKLRCNSVILMEQIRTIDKSRLMDRIGVLNDYEMQQVNQALGISVGLV</sequence>
<dbReference type="Pfam" id="PF02452">
    <property type="entry name" value="PemK_toxin"/>
    <property type="match status" value="1"/>
</dbReference>
<dbReference type="InterPro" id="IPR003477">
    <property type="entry name" value="PemK-like"/>
</dbReference>
<accession>A0ABR9R9N6</accession>
<dbReference type="EC" id="3.1.-.-" evidence="3"/>
<organism evidence="4 5">
    <name type="scientific">Pseudoflavonifractor gallinarum</name>
    <dbReference type="NCBI Taxonomy" id="2779352"/>
    <lineage>
        <taxon>Bacteria</taxon>
        <taxon>Bacillati</taxon>
        <taxon>Bacillota</taxon>
        <taxon>Clostridia</taxon>
        <taxon>Eubacteriales</taxon>
        <taxon>Oscillospiraceae</taxon>
        <taxon>Pseudoflavonifractor</taxon>
    </lineage>
</organism>
<comment type="function">
    <text evidence="3">Toxic component of a type II toxin-antitoxin (TA) system.</text>
</comment>
<reference evidence="4 5" key="1">
    <citation type="submission" date="2020-10" db="EMBL/GenBank/DDBJ databases">
        <title>ChiBAC.</title>
        <authorList>
            <person name="Zenner C."/>
            <person name="Hitch T.C.A."/>
            <person name="Clavel T."/>
        </authorList>
    </citation>
    <scope>NUCLEOTIDE SEQUENCE [LARGE SCALE GENOMIC DNA]</scope>
    <source>
        <strain evidence="4 5">DSM 107456</strain>
    </source>
</reference>
<dbReference type="PANTHER" id="PTHR33988:SF2">
    <property type="entry name" value="ENDORIBONUCLEASE MAZF"/>
    <property type="match status" value="1"/>
</dbReference>
<keyword evidence="3" id="KW-0378">Hydrolase</keyword>
<dbReference type="PIRSF" id="PIRSF033490">
    <property type="entry name" value="MazF"/>
    <property type="match status" value="1"/>
</dbReference>
<evidence type="ECO:0000313" key="4">
    <source>
        <dbReference type="EMBL" id="MBE5055404.1"/>
    </source>
</evidence>
<dbReference type="EMBL" id="JADCKF010000004">
    <property type="protein sequence ID" value="MBE5055404.1"/>
    <property type="molecule type" value="Genomic_DNA"/>
</dbReference>